<keyword evidence="2" id="KW-1185">Reference proteome</keyword>
<dbReference type="Proteomes" id="UP001597018">
    <property type="component" value="Unassembled WGS sequence"/>
</dbReference>
<gene>
    <name evidence="1" type="ORF">ACFQ16_28240</name>
</gene>
<dbReference type="SUPFAM" id="SSF53639">
    <property type="entry name" value="AraD/HMP-PK domain-like"/>
    <property type="match status" value="1"/>
</dbReference>
<evidence type="ECO:0008006" key="3">
    <source>
        <dbReference type="Google" id="ProtNLM"/>
    </source>
</evidence>
<dbReference type="RefSeq" id="WP_263253144.1">
    <property type="nucleotide sequence ID" value="NZ_BAABLT010000039.1"/>
</dbReference>
<name>A0ABW3G4J0_9PSEU</name>
<organism evidence="1 2">
    <name type="scientific">Saccharopolyspora rosea</name>
    <dbReference type="NCBI Taxonomy" id="524884"/>
    <lineage>
        <taxon>Bacteria</taxon>
        <taxon>Bacillati</taxon>
        <taxon>Actinomycetota</taxon>
        <taxon>Actinomycetes</taxon>
        <taxon>Pseudonocardiales</taxon>
        <taxon>Pseudonocardiaceae</taxon>
        <taxon>Saccharopolyspora</taxon>
    </lineage>
</organism>
<accession>A0ABW3G4J0</accession>
<reference evidence="2" key="1">
    <citation type="journal article" date="2019" name="Int. J. Syst. Evol. Microbiol.">
        <title>The Global Catalogue of Microorganisms (GCM) 10K type strain sequencing project: providing services to taxonomists for standard genome sequencing and annotation.</title>
        <authorList>
            <consortium name="The Broad Institute Genomics Platform"/>
            <consortium name="The Broad Institute Genome Sequencing Center for Infectious Disease"/>
            <person name="Wu L."/>
            <person name="Ma J."/>
        </authorList>
    </citation>
    <scope>NUCLEOTIDE SEQUENCE [LARGE SCALE GENOMIC DNA]</scope>
    <source>
        <strain evidence="2">CCUG 56401</strain>
    </source>
</reference>
<proteinExistence type="predicted"/>
<dbReference type="EMBL" id="JBHTIW010000039">
    <property type="protein sequence ID" value="MFD0923652.1"/>
    <property type="molecule type" value="Genomic_DNA"/>
</dbReference>
<dbReference type="Gene3D" id="3.40.225.10">
    <property type="entry name" value="Class II aldolase/adducin N-terminal domain"/>
    <property type="match status" value="1"/>
</dbReference>
<comment type="caution">
    <text evidence="1">The sequence shown here is derived from an EMBL/GenBank/DDBJ whole genome shotgun (WGS) entry which is preliminary data.</text>
</comment>
<dbReference type="InterPro" id="IPR036409">
    <property type="entry name" value="Aldolase_II/adducin_N_sf"/>
</dbReference>
<evidence type="ECO:0000313" key="1">
    <source>
        <dbReference type="EMBL" id="MFD0923652.1"/>
    </source>
</evidence>
<sequence length="338" mass="38403">MYDYSCALRPDQVCVRLVDYRNWPTFPALASRIRRASERYGFTFAEVDPESAFTDEKPGFAHRLLLVLCDGEFDEQLLQRLCAEALGHYSVISIAFNYPDVEAMLSHAERIEHYKALSEDRINFLRPAAADDGRMVVPDDKIVDNSICDSVRVKYRPANLDRNPVALPFGAAEFFRRASELFGEHRLYHRSPSDGYFAIRAEDGSGFYITATKTYKDDLDLRRVAFVEHYDERTNTLHYRGSYLPSSDSVEAAVLLSRRPHIKSIVHTHASTRFTRNPQYRQRVLVGVESYGEPRLGVLLDKALGLVDDGFVIMEEHGEVFAADEPVVSPTLRSLVNG</sequence>
<protein>
    <recommendedName>
        <fullName evidence="3">Class II aldolase/adducin N-terminal domain-containing protein</fullName>
    </recommendedName>
</protein>
<evidence type="ECO:0000313" key="2">
    <source>
        <dbReference type="Proteomes" id="UP001597018"/>
    </source>
</evidence>